<comment type="caution">
    <text evidence="3">The sequence shown here is derived from an EMBL/GenBank/DDBJ whole genome shotgun (WGS) entry which is preliminary data.</text>
</comment>
<proteinExistence type="predicted"/>
<reference evidence="3" key="2">
    <citation type="submission" date="2021-04" db="EMBL/GenBank/DDBJ databases">
        <authorList>
            <person name="Podell S."/>
        </authorList>
    </citation>
    <scope>NUCLEOTIDE SEQUENCE</scope>
    <source>
        <strain evidence="3">Hildebrandi</strain>
    </source>
</reference>
<evidence type="ECO:0000256" key="1">
    <source>
        <dbReference type="SAM" id="MobiDB-lite"/>
    </source>
</evidence>
<dbReference type="PANTHER" id="PTHR35532:SF5">
    <property type="entry name" value="CARBOHYDRATE-BINDING DOMAIN-CONTAINING PROTEIN"/>
    <property type="match status" value="1"/>
</dbReference>
<dbReference type="Proteomes" id="UP000693970">
    <property type="component" value="Unassembled WGS sequence"/>
</dbReference>
<dbReference type="AlphaFoldDB" id="A0A9K3M0G5"/>
<feature type="region of interest" description="Disordered" evidence="1">
    <location>
        <begin position="79"/>
        <end position="117"/>
    </location>
</feature>
<accession>A0A9K3M0G5</accession>
<dbReference type="Pfam" id="PF01841">
    <property type="entry name" value="Transglut_core"/>
    <property type="match status" value="1"/>
</dbReference>
<evidence type="ECO:0000259" key="2">
    <source>
        <dbReference type="SMART" id="SM00460"/>
    </source>
</evidence>
<feature type="compositionally biased region" description="Basic and acidic residues" evidence="1">
    <location>
        <begin position="91"/>
        <end position="104"/>
    </location>
</feature>
<evidence type="ECO:0000313" key="4">
    <source>
        <dbReference type="Proteomes" id="UP000693970"/>
    </source>
</evidence>
<name>A0A9K3M0G5_9STRA</name>
<feature type="domain" description="Transglutaminase-like" evidence="2">
    <location>
        <begin position="277"/>
        <end position="350"/>
    </location>
</feature>
<dbReference type="EMBL" id="JAGRRH010000004">
    <property type="protein sequence ID" value="KAG7371373.1"/>
    <property type="molecule type" value="Genomic_DNA"/>
</dbReference>
<gene>
    <name evidence="3" type="ORF">IV203_019943</name>
</gene>
<organism evidence="3 4">
    <name type="scientific">Nitzschia inconspicua</name>
    <dbReference type="NCBI Taxonomy" id="303405"/>
    <lineage>
        <taxon>Eukaryota</taxon>
        <taxon>Sar</taxon>
        <taxon>Stramenopiles</taxon>
        <taxon>Ochrophyta</taxon>
        <taxon>Bacillariophyta</taxon>
        <taxon>Bacillariophyceae</taxon>
        <taxon>Bacillariophycidae</taxon>
        <taxon>Bacillariales</taxon>
        <taxon>Bacillariaceae</taxon>
        <taxon>Nitzschia</taxon>
    </lineage>
</organism>
<dbReference type="OrthoDB" id="525602at2759"/>
<sequence length="423" mass="47420">MMKGRASFVTRTRRILVSLFAFENVNSISNNNNNNNNNHPSISVVSTSALSELDEGIVCRSNATHVVWRGGQHFLDNDSITMKSSSSSSSIRKERGLTDKKNESIETSGSSSSSSSTCFVQSRVQAEQDCLRFLKENLMAFDQPFHDTMGFPEDDDDDENTTLDTDGLDYGMIQPTIRLALDAKVQHPWTDALPRDIFMDYVLNYANLNEARTNWRPLLLEALKFNESDLFLSGQANISSVTTWVNQHLWTKLARQPDKPIYFKSSQTPLIFDPMSTVAFGYASCTGTSILFCNALRSLGIPARVAGTPAWYGDAIQGNHNWVEVYVGRDVANGGDTSTDDGWKFLEPSPALPHVDTLDSNPCDRWFCDPSRYPSSKVYAAKMNKHDGNLHFPLAWEWNCKDVPAIDRTDYYTRICGSCHNKE</sequence>
<evidence type="ECO:0000313" key="3">
    <source>
        <dbReference type="EMBL" id="KAG7371373.1"/>
    </source>
</evidence>
<dbReference type="SMART" id="SM00460">
    <property type="entry name" value="TGc"/>
    <property type="match status" value="1"/>
</dbReference>
<protein>
    <submittedName>
        <fullName evidence="3">Transglutaminase</fullName>
    </submittedName>
</protein>
<dbReference type="InterPro" id="IPR002931">
    <property type="entry name" value="Transglutaminase-like"/>
</dbReference>
<reference evidence="3" key="1">
    <citation type="journal article" date="2021" name="Sci. Rep.">
        <title>Diploid genomic architecture of Nitzschia inconspicua, an elite biomass production diatom.</title>
        <authorList>
            <person name="Oliver A."/>
            <person name="Podell S."/>
            <person name="Pinowska A."/>
            <person name="Traller J.C."/>
            <person name="Smith S.R."/>
            <person name="McClure R."/>
            <person name="Beliaev A."/>
            <person name="Bohutskyi P."/>
            <person name="Hill E.A."/>
            <person name="Rabines A."/>
            <person name="Zheng H."/>
            <person name="Allen L.Z."/>
            <person name="Kuo A."/>
            <person name="Grigoriev I.V."/>
            <person name="Allen A.E."/>
            <person name="Hazlebeck D."/>
            <person name="Allen E.E."/>
        </authorList>
    </citation>
    <scope>NUCLEOTIDE SEQUENCE</scope>
    <source>
        <strain evidence="3">Hildebrandi</strain>
    </source>
</reference>
<keyword evidence="4" id="KW-1185">Reference proteome</keyword>
<dbReference type="PANTHER" id="PTHR35532">
    <property type="entry name" value="SIMILAR TO POLYHYDROXYALKANOATE DEPOLYMERASE"/>
    <property type="match status" value="1"/>
</dbReference>